<reference evidence="2 3" key="1">
    <citation type="journal article" date="2017" name="ISME J.">
        <title>Potential for microbial H2 and metal transformations associated with novel bacteria and archaea in deep terrestrial subsurface sediments.</title>
        <authorList>
            <person name="Hernsdorf A.W."/>
            <person name="Amano Y."/>
            <person name="Miyakawa K."/>
            <person name="Ise K."/>
            <person name="Suzuki Y."/>
            <person name="Anantharaman K."/>
            <person name="Probst A."/>
            <person name="Burstein D."/>
            <person name="Thomas B.C."/>
            <person name="Banfield J.F."/>
        </authorList>
    </citation>
    <scope>NUCLEOTIDE SEQUENCE [LARGE SCALE GENOMIC DNA]</scope>
    <source>
        <strain evidence="2">HGW-Actinobacteria-3</strain>
    </source>
</reference>
<accession>A0A2N3G515</accession>
<evidence type="ECO:0000313" key="3">
    <source>
        <dbReference type="Proteomes" id="UP000233654"/>
    </source>
</evidence>
<dbReference type="SUPFAM" id="SSF47336">
    <property type="entry name" value="ACP-like"/>
    <property type="match status" value="1"/>
</dbReference>
<dbReference type="EMBL" id="PHEX01000064">
    <property type="protein sequence ID" value="PKQ27688.1"/>
    <property type="molecule type" value="Genomic_DNA"/>
</dbReference>
<sequence>MNTLQTILKILDRELNLKGRALEYTADTKLRGALPQLDSMAIVSLVSALEEELGFEFPEDQLDGAIFETVGTLTDCVQRLLAADSA</sequence>
<gene>
    <name evidence="2" type="ORF">CVT63_06690</name>
</gene>
<dbReference type="Gene3D" id="1.10.1200.10">
    <property type="entry name" value="ACP-like"/>
    <property type="match status" value="1"/>
</dbReference>
<organism evidence="2 3">
    <name type="scientific">Candidatus Anoxymicrobium japonicum</name>
    <dbReference type="NCBI Taxonomy" id="2013648"/>
    <lineage>
        <taxon>Bacteria</taxon>
        <taxon>Bacillati</taxon>
        <taxon>Actinomycetota</taxon>
        <taxon>Candidatus Geothermincolia</taxon>
        <taxon>Candidatus Geothermincolales</taxon>
        <taxon>Candidatus Anoxymicrobiaceae</taxon>
        <taxon>Candidatus Anoxymicrobium</taxon>
    </lineage>
</organism>
<dbReference type="InterPro" id="IPR009081">
    <property type="entry name" value="PP-bd_ACP"/>
</dbReference>
<dbReference type="Proteomes" id="UP000233654">
    <property type="component" value="Unassembled WGS sequence"/>
</dbReference>
<feature type="domain" description="Carrier" evidence="1">
    <location>
        <begin position="1"/>
        <end position="81"/>
    </location>
</feature>
<evidence type="ECO:0000313" key="2">
    <source>
        <dbReference type="EMBL" id="PKQ27688.1"/>
    </source>
</evidence>
<dbReference type="InterPro" id="IPR036736">
    <property type="entry name" value="ACP-like_sf"/>
</dbReference>
<protein>
    <submittedName>
        <fullName evidence="2">Acyl carrier protein</fullName>
    </submittedName>
</protein>
<name>A0A2N3G515_9ACTN</name>
<dbReference type="AlphaFoldDB" id="A0A2N3G515"/>
<evidence type="ECO:0000259" key="1">
    <source>
        <dbReference type="PROSITE" id="PS50075"/>
    </source>
</evidence>
<dbReference type="Pfam" id="PF00550">
    <property type="entry name" value="PP-binding"/>
    <property type="match status" value="1"/>
</dbReference>
<proteinExistence type="predicted"/>
<dbReference type="PROSITE" id="PS50075">
    <property type="entry name" value="CARRIER"/>
    <property type="match status" value="1"/>
</dbReference>
<comment type="caution">
    <text evidence="2">The sequence shown here is derived from an EMBL/GenBank/DDBJ whole genome shotgun (WGS) entry which is preliminary data.</text>
</comment>